<dbReference type="Proteomes" id="UP000631114">
    <property type="component" value="Unassembled WGS sequence"/>
</dbReference>
<dbReference type="EMBL" id="JADFTS010000004">
    <property type="protein sequence ID" value="KAF9608030.1"/>
    <property type="molecule type" value="Genomic_DNA"/>
</dbReference>
<reference evidence="2 3" key="1">
    <citation type="submission" date="2020-10" db="EMBL/GenBank/DDBJ databases">
        <title>The Coptis chinensis genome and diversification of protoberbering-type alkaloids.</title>
        <authorList>
            <person name="Wang B."/>
            <person name="Shu S."/>
            <person name="Song C."/>
            <person name="Liu Y."/>
        </authorList>
    </citation>
    <scope>NUCLEOTIDE SEQUENCE [LARGE SCALE GENOMIC DNA]</scope>
    <source>
        <strain evidence="2">HL-2020</strain>
        <tissue evidence="2">Leaf</tissue>
    </source>
</reference>
<keyword evidence="1" id="KW-0812">Transmembrane</keyword>
<sequence length="84" mass="9865">MKKSFQIQIIQRIISVLNNFNEKSLERELKRHEVPVSRLTGLKRLPLALMEGKIQLFCYIFLVLVICCKWGNLMIQTGTYKTTH</sequence>
<evidence type="ECO:0000256" key="1">
    <source>
        <dbReference type="SAM" id="Phobius"/>
    </source>
</evidence>
<organism evidence="2 3">
    <name type="scientific">Coptis chinensis</name>
    <dbReference type="NCBI Taxonomy" id="261450"/>
    <lineage>
        <taxon>Eukaryota</taxon>
        <taxon>Viridiplantae</taxon>
        <taxon>Streptophyta</taxon>
        <taxon>Embryophyta</taxon>
        <taxon>Tracheophyta</taxon>
        <taxon>Spermatophyta</taxon>
        <taxon>Magnoliopsida</taxon>
        <taxon>Ranunculales</taxon>
        <taxon>Ranunculaceae</taxon>
        <taxon>Coptidoideae</taxon>
        <taxon>Coptis</taxon>
    </lineage>
</organism>
<keyword evidence="1" id="KW-0472">Membrane</keyword>
<evidence type="ECO:0000313" key="3">
    <source>
        <dbReference type="Proteomes" id="UP000631114"/>
    </source>
</evidence>
<protein>
    <submittedName>
        <fullName evidence="2">Uncharacterized protein</fullName>
    </submittedName>
</protein>
<accession>A0A835HW37</accession>
<dbReference type="AlphaFoldDB" id="A0A835HW37"/>
<name>A0A835HW37_9MAGN</name>
<keyword evidence="3" id="KW-1185">Reference proteome</keyword>
<evidence type="ECO:0000313" key="2">
    <source>
        <dbReference type="EMBL" id="KAF9608030.1"/>
    </source>
</evidence>
<comment type="caution">
    <text evidence="2">The sequence shown here is derived from an EMBL/GenBank/DDBJ whole genome shotgun (WGS) entry which is preliminary data.</text>
</comment>
<feature type="transmembrane region" description="Helical" evidence="1">
    <location>
        <begin position="56"/>
        <end position="75"/>
    </location>
</feature>
<proteinExistence type="predicted"/>
<gene>
    <name evidence="2" type="ORF">IFM89_005180</name>
</gene>
<keyword evidence="1" id="KW-1133">Transmembrane helix</keyword>